<gene>
    <name evidence="1" type="ORF">FLR03_00005</name>
</gene>
<dbReference type="GO" id="GO:0003964">
    <property type="term" value="F:RNA-directed DNA polymerase activity"/>
    <property type="evidence" value="ECO:0007669"/>
    <property type="project" value="UniProtKB-KW"/>
</dbReference>
<keyword evidence="1" id="KW-0548">Nucleotidyltransferase</keyword>
<dbReference type="EMBL" id="AAHZFN010000001">
    <property type="protein sequence ID" value="ECB9472059.1"/>
    <property type="molecule type" value="Genomic_DNA"/>
</dbReference>
<comment type="caution">
    <text evidence="1">The sequence shown here is derived from an EMBL/GenBank/DDBJ whole genome shotgun (WGS) entry which is preliminary data.</text>
</comment>
<proteinExistence type="predicted"/>
<protein>
    <submittedName>
        <fullName evidence="1">Reverse transcriptase</fullName>
    </submittedName>
</protein>
<keyword evidence="1" id="KW-0808">Transferase</keyword>
<name>A0AAN3CPT2_LISMN</name>
<organism evidence="1 2">
    <name type="scientific">Listeria monocytogenes</name>
    <dbReference type="NCBI Taxonomy" id="1639"/>
    <lineage>
        <taxon>Bacteria</taxon>
        <taxon>Bacillati</taxon>
        <taxon>Bacillota</taxon>
        <taxon>Bacilli</taxon>
        <taxon>Bacillales</taxon>
        <taxon>Listeriaceae</taxon>
        <taxon>Listeria</taxon>
    </lineage>
</organism>
<dbReference type="Proteomes" id="UP000423131">
    <property type="component" value="Unassembled WGS sequence"/>
</dbReference>
<sequence>MRKKVDVLSMDNEKAREFFMKPSSYFSQNLPKYFNLGYLLESAESKLGKKQLKKEMYFENKVYSNFPNVNFL</sequence>
<evidence type="ECO:0000313" key="2">
    <source>
        <dbReference type="Proteomes" id="UP000423131"/>
    </source>
</evidence>
<keyword evidence="1" id="KW-0695">RNA-directed DNA polymerase</keyword>
<accession>A0AAN3CPT2</accession>
<reference evidence="1 2" key="1">
    <citation type="submission" date="2019-07" db="EMBL/GenBank/DDBJ databases">
        <authorList>
            <consortium name="GenomeTrakr: Next Generation Sequencing Network for Food Pathogen Tracability"/>
        </authorList>
    </citation>
    <scope>NUCLEOTIDE SEQUENCE [LARGE SCALE GENOMIC DNA]</scope>
    <source>
        <strain evidence="1 2">FDA00014336</strain>
    </source>
</reference>
<evidence type="ECO:0000313" key="1">
    <source>
        <dbReference type="EMBL" id="ECB9472059.1"/>
    </source>
</evidence>
<feature type="non-terminal residue" evidence="1">
    <location>
        <position position="72"/>
    </location>
</feature>
<dbReference type="AlphaFoldDB" id="A0AAN3CPT2"/>